<protein>
    <recommendedName>
        <fullName evidence="1">Retrotransposon gag domain-containing protein</fullName>
    </recommendedName>
</protein>
<dbReference type="AlphaFoldDB" id="A0A1W5CSS1"/>
<dbReference type="Pfam" id="PF03732">
    <property type="entry name" value="Retrotrans_gag"/>
    <property type="match status" value="1"/>
</dbReference>
<organism evidence="2 3">
    <name type="scientific">Lasallia pustulata</name>
    <dbReference type="NCBI Taxonomy" id="136370"/>
    <lineage>
        <taxon>Eukaryota</taxon>
        <taxon>Fungi</taxon>
        <taxon>Dikarya</taxon>
        <taxon>Ascomycota</taxon>
        <taxon>Pezizomycotina</taxon>
        <taxon>Lecanoromycetes</taxon>
        <taxon>OSLEUM clade</taxon>
        <taxon>Umbilicariomycetidae</taxon>
        <taxon>Umbilicariales</taxon>
        <taxon>Umbilicariaceae</taxon>
        <taxon>Lasallia</taxon>
    </lineage>
</organism>
<dbReference type="EMBL" id="FWEW01000156">
    <property type="protein sequence ID" value="SLM33898.1"/>
    <property type="molecule type" value="Genomic_DNA"/>
</dbReference>
<proteinExistence type="predicted"/>
<accession>A0A1W5CSS1</accession>
<dbReference type="Proteomes" id="UP000192927">
    <property type="component" value="Unassembled WGS sequence"/>
</dbReference>
<evidence type="ECO:0000313" key="3">
    <source>
        <dbReference type="Proteomes" id="UP000192927"/>
    </source>
</evidence>
<keyword evidence="3" id="KW-1185">Reference proteome</keyword>
<name>A0A1W5CSS1_9LECA</name>
<evidence type="ECO:0000259" key="1">
    <source>
        <dbReference type="Pfam" id="PF03732"/>
    </source>
</evidence>
<evidence type="ECO:0000313" key="2">
    <source>
        <dbReference type="EMBL" id="SLM33898.1"/>
    </source>
</evidence>
<sequence length="136" mass="16045">MLKEGVVTTKALKLVALIIFTADCKKLDIFLLQLTLYFKFNQSSFTTEADTVQYASYYLQGEAKEWFRPYIQEYVKNGDNPVAAEEHIRCLFASFTRFKQEIQMVFRDINRERTAEQEVQKLKQTQSAVEYMTHFM</sequence>
<dbReference type="InterPro" id="IPR005162">
    <property type="entry name" value="Retrotrans_gag_dom"/>
</dbReference>
<feature type="domain" description="Retrotransposon gag" evidence="1">
    <location>
        <begin position="54"/>
        <end position="135"/>
    </location>
</feature>
<reference evidence="3" key="1">
    <citation type="submission" date="2017-03" db="EMBL/GenBank/DDBJ databases">
        <authorList>
            <person name="Sharma R."/>
            <person name="Thines M."/>
        </authorList>
    </citation>
    <scope>NUCLEOTIDE SEQUENCE [LARGE SCALE GENOMIC DNA]</scope>
</reference>